<reference evidence="8 9" key="1">
    <citation type="submission" date="2019-09" db="EMBL/GenBank/DDBJ databases">
        <title>Salinarimonas rosea gen. nov., sp. nov., a new member of the a-2 subgroup of the Proteobacteria.</title>
        <authorList>
            <person name="Liu J."/>
        </authorList>
    </citation>
    <scope>NUCLEOTIDE SEQUENCE [LARGE SCALE GENOMIC DNA]</scope>
    <source>
        <strain evidence="8 9">BN140002</strain>
    </source>
</reference>
<dbReference type="InterPro" id="IPR001789">
    <property type="entry name" value="Sig_transdc_resp-reg_receiver"/>
</dbReference>
<organism evidence="8 9">
    <name type="scientific">Salinarimonas soli</name>
    <dbReference type="NCBI Taxonomy" id="1638099"/>
    <lineage>
        <taxon>Bacteria</taxon>
        <taxon>Pseudomonadati</taxon>
        <taxon>Pseudomonadota</taxon>
        <taxon>Alphaproteobacteria</taxon>
        <taxon>Hyphomicrobiales</taxon>
        <taxon>Salinarimonadaceae</taxon>
        <taxon>Salinarimonas</taxon>
    </lineage>
</organism>
<evidence type="ECO:0000256" key="1">
    <source>
        <dbReference type="ARBA" id="ARBA00022553"/>
    </source>
</evidence>
<dbReference type="PROSITE" id="PS50110">
    <property type="entry name" value="RESPONSE_REGULATORY"/>
    <property type="match status" value="1"/>
</dbReference>
<keyword evidence="3" id="KW-0805">Transcription regulation</keyword>
<keyword evidence="5" id="KW-0804">Transcription</keyword>
<dbReference type="GO" id="GO:0006355">
    <property type="term" value="P:regulation of DNA-templated transcription"/>
    <property type="evidence" value="ECO:0007669"/>
    <property type="project" value="TreeGrafter"/>
</dbReference>
<evidence type="ECO:0000256" key="4">
    <source>
        <dbReference type="ARBA" id="ARBA00023125"/>
    </source>
</evidence>
<keyword evidence="9" id="KW-1185">Reference proteome</keyword>
<dbReference type="SUPFAM" id="SSF52172">
    <property type="entry name" value="CheY-like"/>
    <property type="match status" value="2"/>
</dbReference>
<name>A0A5B2VXP8_9HYPH</name>
<evidence type="ECO:0000256" key="5">
    <source>
        <dbReference type="ARBA" id="ARBA00023163"/>
    </source>
</evidence>
<dbReference type="Proteomes" id="UP000323142">
    <property type="component" value="Unassembled WGS sequence"/>
</dbReference>
<evidence type="ECO:0000256" key="2">
    <source>
        <dbReference type="ARBA" id="ARBA00023012"/>
    </source>
</evidence>
<accession>A0A5B2VXP8</accession>
<dbReference type="PANTHER" id="PTHR48111">
    <property type="entry name" value="REGULATOR OF RPOS"/>
    <property type="match status" value="1"/>
</dbReference>
<dbReference type="Gene3D" id="3.40.50.2300">
    <property type="match status" value="1"/>
</dbReference>
<keyword evidence="2" id="KW-0902">Two-component regulatory system</keyword>
<comment type="caution">
    <text evidence="8">The sequence shown here is derived from an EMBL/GenBank/DDBJ whole genome shotgun (WGS) entry which is preliminary data.</text>
</comment>
<dbReference type="PANTHER" id="PTHR48111:SF1">
    <property type="entry name" value="TWO-COMPONENT RESPONSE REGULATOR ORR33"/>
    <property type="match status" value="1"/>
</dbReference>
<dbReference type="InterPro" id="IPR039420">
    <property type="entry name" value="WalR-like"/>
</dbReference>
<dbReference type="InterPro" id="IPR011006">
    <property type="entry name" value="CheY-like_superfamily"/>
</dbReference>
<feature type="modified residue" description="4-aspartylphosphate" evidence="6">
    <location>
        <position position="93"/>
    </location>
</feature>
<dbReference type="GO" id="GO:0000156">
    <property type="term" value="F:phosphorelay response regulator activity"/>
    <property type="evidence" value="ECO:0007669"/>
    <property type="project" value="TreeGrafter"/>
</dbReference>
<gene>
    <name evidence="8" type="ORF">F0L46_02415</name>
</gene>
<evidence type="ECO:0000313" key="8">
    <source>
        <dbReference type="EMBL" id="KAA2244131.1"/>
    </source>
</evidence>
<dbReference type="OrthoDB" id="9814495at2"/>
<dbReference type="GO" id="GO:0032993">
    <property type="term" value="C:protein-DNA complex"/>
    <property type="evidence" value="ECO:0007669"/>
    <property type="project" value="TreeGrafter"/>
</dbReference>
<evidence type="ECO:0000313" key="9">
    <source>
        <dbReference type="Proteomes" id="UP000323142"/>
    </source>
</evidence>
<protein>
    <submittedName>
        <fullName evidence="8">Response regulator transcription factor</fullName>
    </submittedName>
</protein>
<dbReference type="CDD" id="cd00156">
    <property type="entry name" value="REC"/>
    <property type="match status" value="1"/>
</dbReference>
<dbReference type="EMBL" id="VUOA01000005">
    <property type="protein sequence ID" value="KAA2244131.1"/>
    <property type="molecule type" value="Genomic_DNA"/>
</dbReference>
<reference evidence="8 9" key="2">
    <citation type="submission" date="2019-09" db="EMBL/GenBank/DDBJ databases">
        <authorList>
            <person name="Jin C."/>
        </authorList>
    </citation>
    <scope>NUCLEOTIDE SEQUENCE [LARGE SCALE GENOMIC DNA]</scope>
    <source>
        <strain evidence="8 9">BN140002</strain>
    </source>
</reference>
<evidence type="ECO:0000259" key="7">
    <source>
        <dbReference type="PROSITE" id="PS50110"/>
    </source>
</evidence>
<proteinExistence type="predicted"/>
<dbReference type="Pfam" id="PF00072">
    <property type="entry name" value="Response_reg"/>
    <property type="match status" value="1"/>
</dbReference>
<keyword evidence="1 6" id="KW-0597">Phosphoprotein</keyword>
<feature type="domain" description="Response regulatory" evidence="7">
    <location>
        <begin position="44"/>
        <end position="160"/>
    </location>
</feature>
<dbReference type="SMART" id="SM00448">
    <property type="entry name" value="REC"/>
    <property type="match status" value="1"/>
</dbReference>
<dbReference type="GO" id="GO:0005829">
    <property type="term" value="C:cytosol"/>
    <property type="evidence" value="ECO:0007669"/>
    <property type="project" value="TreeGrafter"/>
</dbReference>
<keyword evidence="4" id="KW-0238">DNA-binding</keyword>
<evidence type="ECO:0000256" key="6">
    <source>
        <dbReference type="PROSITE-ProRule" id="PRU00169"/>
    </source>
</evidence>
<dbReference type="GO" id="GO:0000976">
    <property type="term" value="F:transcription cis-regulatory region binding"/>
    <property type="evidence" value="ECO:0007669"/>
    <property type="project" value="TreeGrafter"/>
</dbReference>
<dbReference type="AlphaFoldDB" id="A0A5B2VXP8"/>
<sequence>MITMVREKALGFSLGASDYLTKPVEWPRLKAALDRFGRESAPGRALMIARDESTRADLREILVREGWIVDEAASADAALGIMEGDPPDLVLADVEMPGSGGIGLMRRLRKNPDWAGIPVIAVSAGETSEDQRARLEGEVRQIVQTGESGSEDELVAELRRIAAAPQRPRRPQERG</sequence>
<evidence type="ECO:0000256" key="3">
    <source>
        <dbReference type="ARBA" id="ARBA00023015"/>
    </source>
</evidence>